<comment type="similarity">
    <text evidence="1">Belongs to the phD/YefM antitoxin family.</text>
</comment>
<dbReference type="InterPro" id="IPR051405">
    <property type="entry name" value="phD/YefM_antitoxin"/>
</dbReference>
<dbReference type="EMBL" id="UOFL01000024">
    <property type="protein sequence ID" value="VAW71590.1"/>
    <property type="molecule type" value="Genomic_DNA"/>
</dbReference>
<dbReference type="NCBIfam" id="TIGR01552">
    <property type="entry name" value="phd_fam"/>
    <property type="match status" value="1"/>
</dbReference>
<sequence length="88" mass="9914">MRSIAAKEAKNNFGELMDTAQREPVTIERRGRAVAVIMSATEYEKIKLERLRAKLAIGEAQADRGEFSTKTKDEIISEGKDRFNGKNK</sequence>
<dbReference type="SUPFAM" id="SSF143120">
    <property type="entry name" value="YefM-like"/>
    <property type="match status" value="1"/>
</dbReference>
<dbReference type="InterPro" id="IPR036165">
    <property type="entry name" value="YefM-like_sf"/>
</dbReference>
<evidence type="ECO:0000256" key="1">
    <source>
        <dbReference type="ARBA" id="ARBA00009981"/>
    </source>
</evidence>
<dbReference type="Pfam" id="PF02604">
    <property type="entry name" value="PhdYeFM_antitox"/>
    <property type="match status" value="1"/>
</dbReference>
<gene>
    <name evidence="2" type="ORF">MNBD_GAMMA12-70</name>
</gene>
<accession>A0A3B0Y431</accession>
<reference evidence="2" key="1">
    <citation type="submission" date="2018-06" db="EMBL/GenBank/DDBJ databases">
        <authorList>
            <person name="Zhirakovskaya E."/>
        </authorList>
    </citation>
    <scope>NUCLEOTIDE SEQUENCE</scope>
</reference>
<name>A0A3B0Y431_9ZZZZ</name>
<evidence type="ECO:0000313" key="2">
    <source>
        <dbReference type="EMBL" id="VAW71590.1"/>
    </source>
</evidence>
<dbReference type="Gene3D" id="3.40.1620.10">
    <property type="entry name" value="YefM-like domain"/>
    <property type="match status" value="1"/>
</dbReference>
<dbReference type="AlphaFoldDB" id="A0A3B0Y431"/>
<dbReference type="PANTHER" id="PTHR33713">
    <property type="entry name" value="ANTITOXIN YAFN-RELATED"/>
    <property type="match status" value="1"/>
</dbReference>
<evidence type="ECO:0008006" key="3">
    <source>
        <dbReference type="Google" id="ProtNLM"/>
    </source>
</evidence>
<protein>
    <recommendedName>
        <fullName evidence="3">Antitoxin</fullName>
    </recommendedName>
</protein>
<organism evidence="2">
    <name type="scientific">hydrothermal vent metagenome</name>
    <dbReference type="NCBI Taxonomy" id="652676"/>
    <lineage>
        <taxon>unclassified sequences</taxon>
        <taxon>metagenomes</taxon>
        <taxon>ecological metagenomes</taxon>
    </lineage>
</organism>
<proteinExistence type="inferred from homology"/>
<dbReference type="PANTHER" id="PTHR33713:SF10">
    <property type="entry name" value="ANTITOXIN YAFN"/>
    <property type="match status" value="1"/>
</dbReference>
<dbReference type="InterPro" id="IPR006442">
    <property type="entry name" value="Antitoxin_Phd/YefM"/>
</dbReference>